<dbReference type="GO" id="GO:0000160">
    <property type="term" value="P:phosphorelay signal transduction system"/>
    <property type="evidence" value="ECO:0007669"/>
    <property type="project" value="InterPro"/>
</dbReference>
<keyword evidence="4 12" id="KW-0597">Phosphoprotein</keyword>
<dbReference type="InterPro" id="IPR009219">
    <property type="entry name" value="Bactrphtchr_CheY"/>
</dbReference>
<feature type="domain" description="Phytochrome chromophore attachment site" evidence="13">
    <location>
        <begin position="143"/>
        <end position="300"/>
    </location>
</feature>
<dbReference type="Proteomes" id="UP000585437">
    <property type="component" value="Unassembled WGS sequence"/>
</dbReference>
<organism evidence="15 16">
    <name type="scientific">Rhizobium soli</name>
    <dbReference type="NCBI Taxonomy" id="424798"/>
    <lineage>
        <taxon>Bacteria</taxon>
        <taxon>Pseudomonadati</taxon>
        <taxon>Pseudomonadota</taxon>
        <taxon>Alphaproteobacteria</taxon>
        <taxon>Hyphomicrobiales</taxon>
        <taxon>Rhizobiaceae</taxon>
        <taxon>Rhizobium/Agrobacterium group</taxon>
        <taxon>Rhizobium</taxon>
    </lineage>
</organism>
<keyword evidence="10" id="KW-0157">Chromophore</keyword>
<evidence type="ECO:0000256" key="9">
    <source>
        <dbReference type="ARBA" id="ARBA00022840"/>
    </source>
</evidence>
<dbReference type="InterPro" id="IPR013654">
    <property type="entry name" value="PAS_2"/>
</dbReference>
<sequence length="859" mass="94995">MGYEYTDASLIVCDREPITRLEEIQNFAFLVAMSNDWTIVRVSENCETFFNVKPEKLLGTRFDTWVSETALHDIRNRMAILASTTGERIFDVKLVQGLPNVDLSIHFQGDLLIVEGERTQKTERVEAASMVRAMAARLTKVPSIEKFHRDAVRQVLAITGFDRVMIYRFDTDGHGEVIAESTRAGVDSFLGLHYPASDIPRQARELYLRNPFRIIADVAAPTVALLPPADAVTPPLDLSMSISRAVSPVHIEYLRNMEVGASLSISIVVEEKLWGLIACHANGPRLPSFIMRTASELFGAMYSMMLESRLRRGSEEHEHRARALADRVITMIAGDESLMEDAQWLQDMTRDMLDCDGVAIYRRGKAHLHGATPSEHNVISLAHHLNAASPSRVFTTDKLASVHAPCSETADRAAGMLSIPISRVPRDYILLFRRERLSEIRWGGNPAKPAEAGTESERISPRKSFAAFAELVRGKSNPFSDRDQRIGEAIRQALIEVILRYSDGASDERRRASERQEVLIAELNHRVRNILALIRSLMTKTSHTAVDVASYVESLGGRVQALARAHDRVTRQSWGPAPLAGIFQDEIAAHDGLRCRFTLKGPNVLLQPQAMSTIALVVHELVTNSCKHGALSANGRIEVTVDSVDGEGVYIKWKEIGGPAVVAPTRRGFGSVIVEKTIPFDLKGTAEVRFLLAGLEADFFIPLNYVIIAPEDPAPTQTMIEPDTRKATSLPPKQLLHDAQVLLVEDNMLIALEAEDMLYELGAVQVHLASTIAEAEQLLAKQSFQFAMLDINVGRGTSFDLATKLGQAGTPFIFATGYGNELAIARRKESEVVIQKPYERDHIARAVQQVLTKATVEGG</sequence>
<evidence type="ECO:0000256" key="4">
    <source>
        <dbReference type="ARBA" id="ARBA00022553"/>
    </source>
</evidence>
<dbReference type="InterPro" id="IPR029016">
    <property type="entry name" value="GAF-like_dom_sf"/>
</dbReference>
<dbReference type="InterPro" id="IPR013515">
    <property type="entry name" value="Phytochrome_cen-reg"/>
</dbReference>
<dbReference type="PANTHER" id="PTHR41523:SF7">
    <property type="entry name" value="HISTIDINE KINASE"/>
    <property type="match status" value="1"/>
</dbReference>
<keyword evidence="8 15" id="KW-0418">Kinase</keyword>
<keyword evidence="6" id="KW-0808">Transferase</keyword>
<dbReference type="SUPFAM" id="SSF52172">
    <property type="entry name" value="CheY-like"/>
    <property type="match status" value="1"/>
</dbReference>
<dbReference type="PROSITE" id="PS50110">
    <property type="entry name" value="RESPONSE_REGULATORY"/>
    <property type="match status" value="1"/>
</dbReference>
<keyword evidence="9" id="KW-0067">ATP-binding</keyword>
<dbReference type="PANTHER" id="PTHR41523">
    <property type="entry name" value="TWO-COMPONENT SYSTEM SENSOR PROTEIN"/>
    <property type="match status" value="1"/>
</dbReference>
<dbReference type="EC" id="2.7.13.3" evidence="2"/>
<dbReference type="SMART" id="SM00448">
    <property type="entry name" value="REC"/>
    <property type="match status" value="1"/>
</dbReference>
<comment type="caution">
    <text evidence="15">The sequence shown here is derived from an EMBL/GenBank/DDBJ whole genome shotgun (WGS) entry which is preliminary data.</text>
</comment>
<dbReference type="Gene3D" id="3.30.565.10">
    <property type="entry name" value="Histidine kinase-like ATPase, C-terminal domain"/>
    <property type="match status" value="1"/>
</dbReference>
<name>A0A7X0JLM1_9HYPH</name>
<reference evidence="15 16" key="1">
    <citation type="submission" date="2020-08" db="EMBL/GenBank/DDBJ databases">
        <title>The Agave Microbiome: Exploring the role of microbial communities in plant adaptations to desert environments.</title>
        <authorList>
            <person name="Partida-Martinez L.P."/>
        </authorList>
    </citation>
    <scope>NUCLEOTIDE SEQUENCE [LARGE SCALE GENOMIC DNA]</scope>
    <source>
        <strain evidence="15 16">AS3.12</strain>
    </source>
</reference>
<proteinExistence type="predicted"/>
<dbReference type="AlphaFoldDB" id="A0A7X0JLM1"/>
<evidence type="ECO:0000313" key="15">
    <source>
        <dbReference type="EMBL" id="MBB6509490.1"/>
    </source>
</evidence>
<dbReference type="InterPro" id="IPR003018">
    <property type="entry name" value="GAF"/>
</dbReference>
<keyword evidence="16" id="KW-1185">Reference proteome</keyword>
<dbReference type="Gene3D" id="3.30.450.20">
    <property type="entry name" value="PAS domain"/>
    <property type="match status" value="1"/>
</dbReference>
<dbReference type="InterPro" id="IPR001294">
    <property type="entry name" value="Phytochrome"/>
</dbReference>
<feature type="modified residue" description="4-aspartylphosphate" evidence="12">
    <location>
        <position position="790"/>
    </location>
</feature>
<dbReference type="GO" id="GO:0005524">
    <property type="term" value="F:ATP binding"/>
    <property type="evidence" value="ECO:0007669"/>
    <property type="project" value="UniProtKB-KW"/>
</dbReference>
<dbReference type="GO" id="GO:0006355">
    <property type="term" value="P:regulation of DNA-templated transcription"/>
    <property type="evidence" value="ECO:0007669"/>
    <property type="project" value="InterPro"/>
</dbReference>
<dbReference type="SUPFAM" id="SSF55781">
    <property type="entry name" value="GAF domain-like"/>
    <property type="match status" value="2"/>
</dbReference>
<evidence type="ECO:0000259" key="13">
    <source>
        <dbReference type="PROSITE" id="PS50046"/>
    </source>
</evidence>
<dbReference type="Pfam" id="PF07536">
    <property type="entry name" value="HWE_HK"/>
    <property type="match status" value="1"/>
</dbReference>
<dbReference type="Pfam" id="PF00072">
    <property type="entry name" value="Response_reg"/>
    <property type="match status" value="1"/>
</dbReference>
<dbReference type="Gene3D" id="3.40.50.2300">
    <property type="match status" value="1"/>
</dbReference>
<dbReference type="RefSeq" id="WP_184655042.1">
    <property type="nucleotide sequence ID" value="NZ_JACHBU010000005.1"/>
</dbReference>
<dbReference type="InterPro" id="IPR001789">
    <property type="entry name" value="Sig_transdc_resp-reg_receiver"/>
</dbReference>
<dbReference type="GO" id="GO:0009881">
    <property type="term" value="F:photoreceptor activity"/>
    <property type="evidence" value="ECO:0007669"/>
    <property type="project" value="UniProtKB-KW"/>
</dbReference>
<dbReference type="SUPFAM" id="SSF55785">
    <property type="entry name" value="PYP-like sensor domain (PAS domain)"/>
    <property type="match status" value="1"/>
</dbReference>
<protein>
    <recommendedName>
        <fullName evidence="2">histidine kinase</fullName>
        <ecNumber evidence="2">2.7.13.3</ecNumber>
    </recommendedName>
</protein>
<dbReference type="PROSITE" id="PS50046">
    <property type="entry name" value="PHYTOCHROME_2"/>
    <property type="match status" value="1"/>
</dbReference>
<keyword evidence="5" id="KW-0716">Sensory transduction</keyword>
<evidence type="ECO:0000256" key="1">
    <source>
        <dbReference type="ARBA" id="ARBA00000085"/>
    </source>
</evidence>
<evidence type="ECO:0000259" key="14">
    <source>
        <dbReference type="PROSITE" id="PS50110"/>
    </source>
</evidence>
<dbReference type="PRINTS" id="PR01033">
    <property type="entry name" value="PHYTOCHROME"/>
</dbReference>
<dbReference type="PIRSF" id="PIRSF036397">
    <property type="entry name" value="Bactrphtchrm_rec"/>
    <property type="match status" value="1"/>
</dbReference>
<keyword evidence="7" id="KW-0547">Nucleotide-binding</keyword>
<dbReference type="Pfam" id="PF01590">
    <property type="entry name" value="GAF"/>
    <property type="match status" value="1"/>
</dbReference>
<dbReference type="Pfam" id="PF00360">
    <property type="entry name" value="PHY"/>
    <property type="match status" value="1"/>
</dbReference>
<evidence type="ECO:0000256" key="10">
    <source>
        <dbReference type="ARBA" id="ARBA00022991"/>
    </source>
</evidence>
<dbReference type="Pfam" id="PF08446">
    <property type="entry name" value="PAS_2"/>
    <property type="match status" value="1"/>
</dbReference>
<dbReference type="InterPro" id="IPR011102">
    <property type="entry name" value="Sig_transdc_His_kinase_HWE"/>
</dbReference>
<evidence type="ECO:0000313" key="16">
    <source>
        <dbReference type="Proteomes" id="UP000585437"/>
    </source>
</evidence>
<evidence type="ECO:0000256" key="2">
    <source>
        <dbReference type="ARBA" id="ARBA00012438"/>
    </source>
</evidence>
<comment type="catalytic activity">
    <reaction evidence="1">
        <text>ATP + protein L-histidine = ADP + protein N-phospho-L-histidine.</text>
        <dbReference type="EC" id="2.7.13.3"/>
    </reaction>
</comment>
<evidence type="ECO:0000256" key="7">
    <source>
        <dbReference type="ARBA" id="ARBA00022741"/>
    </source>
</evidence>
<feature type="domain" description="Response regulatory" evidence="14">
    <location>
        <begin position="740"/>
        <end position="851"/>
    </location>
</feature>
<evidence type="ECO:0000256" key="11">
    <source>
        <dbReference type="ARBA" id="ARBA00023170"/>
    </source>
</evidence>
<evidence type="ECO:0000256" key="12">
    <source>
        <dbReference type="PROSITE-ProRule" id="PRU00169"/>
    </source>
</evidence>
<dbReference type="Gene3D" id="3.30.450.270">
    <property type="match status" value="1"/>
</dbReference>
<accession>A0A7X0JLM1</accession>
<dbReference type="InterPro" id="IPR011006">
    <property type="entry name" value="CheY-like_superfamily"/>
</dbReference>
<evidence type="ECO:0000256" key="3">
    <source>
        <dbReference type="ARBA" id="ARBA00022543"/>
    </source>
</evidence>
<evidence type="ECO:0000256" key="5">
    <source>
        <dbReference type="ARBA" id="ARBA00022606"/>
    </source>
</evidence>
<dbReference type="EMBL" id="JACHBU010000005">
    <property type="protein sequence ID" value="MBB6509490.1"/>
    <property type="molecule type" value="Genomic_DNA"/>
</dbReference>
<dbReference type="GO" id="GO:0004673">
    <property type="term" value="F:protein histidine kinase activity"/>
    <property type="evidence" value="ECO:0007669"/>
    <property type="project" value="UniProtKB-EC"/>
</dbReference>
<evidence type="ECO:0000256" key="8">
    <source>
        <dbReference type="ARBA" id="ARBA00022777"/>
    </source>
</evidence>
<dbReference type="InterPro" id="IPR016132">
    <property type="entry name" value="Phyto_chromo_attachment"/>
</dbReference>
<keyword evidence="11" id="KW-0675">Receptor</keyword>
<evidence type="ECO:0000256" key="6">
    <source>
        <dbReference type="ARBA" id="ARBA00022679"/>
    </source>
</evidence>
<dbReference type="InterPro" id="IPR043150">
    <property type="entry name" value="Phytochrome_PHY_sf"/>
</dbReference>
<dbReference type="Gene3D" id="3.30.450.40">
    <property type="match status" value="1"/>
</dbReference>
<dbReference type="SMART" id="SM00911">
    <property type="entry name" value="HWE_HK"/>
    <property type="match status" value="1"/>
</dbReference>
<dbReference type="InterPro" id="IPR035965">
    <property type="entry name" value="PAS-like_dom_sf"/>
</dbReference>
<dbReference type="GO" id="GO:0009584">
    <property type="term" value="P:detection of visible light"/>
    <property type="evidence" value="ECO:0007669"/>
    <property type="project" value="InterPro"/>
</dbReference>
<keyword evidence="3" id="KW-0600">Photoreceptor protein</keyword>
<dbReference type="InterPro" id="IPR036890">
    <property type="entry name" value="HATPase_C_sf"/>
</dbReference>
<gene>
    <name evidence="15" type="ORF">F4695_002858</name>
</gene>